<feature type="transmembrane region" description="Helical" evidence="4">
    <location>
        <begin position="292"/>
        <end position="310"/>
    </location>
</feature>
<comment type="caution">
    <text evidence="6">The sequence shown here is derived from an EMBL/GenBank/DDBJ whole genome shotgun (WGS) entry which is preliminary data.</text>
</comment>
<organism evidence="6 7">
    <name type="scientific">Candidatus Abyssobacteria bacterium SURF_17</name>
    <dbReference type="NCBI Taxonomy" id="2093361"/>
    <lineage>
        <taxon>Bacteria</taxon>
        <taxon>Pseudomonadati</taxon>
        <taxon>Candidatus Hydrogenedentota</taxon>
        <taxon>Candidatus Abyssobacteria</taxon>
    </lineage>
</organism>
<dbReference type="PANTHER" id="PTHR11360:SF290">
    <property type="entry name" value="MONOCARBOXYLATE MFS PERMEASE"/>
    <property type="match status" value="1"/>
</dbReference>
<dbReference type="InterPro" id="IPR011701">
    <property type="entry name" value="MFS"/>
</dbReference>
<feature type="transmembrane region" description="Helical" evidence="4">
    <location>
        <begin position="104"/>
        <end position="130"/>
    </location>
</feature>
<dbReference type="InterPro" id="IPR050327">
    <property type="entry name" value="Proton-linked_MCT"/>
</dbReference>
<feature type="transmembrane region" description="Helical" evidence="4">
    <location>
        <begin position="316"/>
        <end position="338"/>
    </location>
</feature>
<dbReference type="AlphaFoldDB" id="A0A419ESX6"/>
<feature type="domain" description="Major facilitator superfamily (MFS) profile" evidence="5">
    <location>
        <begin position="11"/>
        <end position="405"/>
    </location>
</feature>
<reference evidence="6 7" key="1">
    <citation type="journal article" date="2017" name="ISME J.">
        <title>Energy and carbon metabolisms in a deep terrestrial subsurface fluid microbial community.</title>
        <authorList>
            <person name="Momper L."/>
            <person name="Jungbluth S.P."/>
            <person name="Lee M.D."/>
            <person name="Amend J.P."/>
        </authorList>
    </citation>
    <scope>NUCLEOTIDE SEQUENCE [LARGE SCALE GENOMIC DNA]</scope>
    <source>
        <strain evidence="6">SURF_17</strain>
    </source>
</reference>
<evidence type="ECO:0000313" key="6">
    <source>
        <dbReference type="EMBL" id="RJP66768.1"/>
    </source>
</evidence>
<name>A0A419ESX6_9BACT</name>
<evidence type="ECO:0000256" key="3">
    <source>
        <dbReference type="ARBA" id="ARBA00023136"/>
    </source>
</evidence>
<dbReference type="PROSITE" id="PS50850">
    <property type="entry name" value="MFS"/>
    <property type="match status" value="1"/>
</dbReference>
<dbReference type="GO" id="GO:0022857">
    <property type="term" value="F:transmembrane transporter activity"/>
    <property type="evidence" value="ECO:0007669"/>
    <property type="project" value="InterPro"/>
</dbReference>
<feature type="transmembrane region" description="Helical" evidence="4">
    <location>
        <begin position="48"/>
        <end position="68"/>
    </location>
</feature>
<dbReference type="Pfam" id="PF07690">
    <property type="entry name" value="MFS_1"/>
    <property type="match status" value="1"/>
</dbReference>
<dbReference type="CDD" id="cd17355">
    <property type="entry name" value="MFS_YcxA_like"/>
    <property type="match status" value="1"/>
</dbReference>
<feature type="transmembrane region" description="Helical" evidence="4">
    <location>
        <begin position="227"/>
        <end position="249"/>
    </location>
</feature>
<keyword evidence="1 4" id="KW-0812">Transmembrane</keyword>
<feature type="transmembrane region" description="Helical" evidence="4">
    <location>
        <begin position="350"/>
        <end position="373"/>
    </location>
</feature>
<dbReference type="PROSITE" id="PS51257">
    <property type="entry name" value="PROKAR_LIPOPROTEIN"/>
    <property type="match status" value="1"/>
</dbReference>
<dbReference type="SUPFAM" id="SSF103473">
    <property type="entry name" value="MFS general substrate transporter"/>
    <property type="match status" value="1"/>
</dbReference>
<keyword evidence="3 4" id="KW-0472">Membrane</keyword>
<dbReference type="Proteomes" id="UP000285961">
    <property type="component" value="Unassembled WGS sequence"/>
</dbReference>
<feature type="transmembrane region" description="Helical" evidence="4">
    <location>
        <begin position="137"/>
        <end position="156"/>
    </location>
</feature>
<feature type="transmembrane region" description="Helical" evidence="4">
    <location>
        <begin position="261"/>
        <end position="280"/>
    </location>
</feature>
<keyword evidence="2 4" id="KW-1133">Transmembrane helix</keyword>
<dbReference type="PANTHER" id="PTHR11360">
    <property type="entry name" value="MONOCARBOXYLATE TRANSPORTER"/>
    <property type="match status" value="1"/>
</dbReference>
<evidence type="ECO:0000259" key="5">
    <source>
        <dbReference type="PROSITE" id="PS50850"/>
    </source>
</evidence>
<evidence type="ECO:0000313" key="7">
    <source>
        <dbReference type="Proteomes" id="UP000285961"/>
    </source>
</evidence>
<evidence type="ECO:0000256" key="2">
    <source>
        <dbReference type="ARBA" id="ARBA00022989"/>
    </source>
</evidence>
<dbReference type="EMBL" id="QZKI01000111">
    <property type="protein sequence ID" value="RJP66768.1"/>
    <property type="molecule type" value="Genomic_DNA"/>
</dbReference>
<feature type="transmembrane region" description="Helical" evidence="4">
    <location>
        <begin position="7"/>
        <end position="28"/>
    </location>
</feature>
<dbReference type="Gene3D" id="1.20.1250.20">
    <property type="entry name" value="MFS general substrate transporter like domains"/>
    <property type="match status" value="2"/>
</dbReference>
<dbReference type="InterPro" id="IPR020846">
    <property type="entry name" value="MFS_dom"/>
</dbReference>
<gene>
    <name evidence="6" type="ORF">C4532_15575</name>
</gene>
<evidence type="ECO:0000256" key="1">
    <source>
        <dbReference type="ARBA" id="ARBA00022692"/>
    </source>
</evidence>
<sequence length="417" mass="44580">MNSSSRIFYGWFVVLACFLVLFSLHGVIINTFGVFFKPVSESMGWSRATFSLALAIGAIAMAFGAPFVGKMLDSFGAAKTMLVGALLCGIGMGLLGSATNLLQFYVLFAVVGLGLSASTSIPVSLLIANWFERRRGIAMGMAFTGTSLGGMIMNPVNTYLVQRFGWRHSYVILAVAITVATVPLILLIVKTRPSEMHLLPDGEKPTTSGLKRLTGQNLQDAIRTSTFWFIAANMFLINFMANAVGVHGIPYLTDIGHSEMTAGITVGASMGFMTLGKLGFGFGADRWGARPSFVLSCLLTAVGIGILMAGSNLWMLALFVFIYGFPQGGPLALTPLIAAECHGLLNFGSIYGVMTLFSILGAAIGPVVVGKIYDVTHTYQGAFLLLIAITLVSAYCIHRARFRHDFAHPEPVSVTLV</sequence>
<feature type="transmembrane region" description="Helical" evidence="4">
    <location>
        <begin position="168"/>
        <end position="189"/>
    </location>
</feature>
<dbReference type="InterPro" id="IPR036259">
    <property type="entry name" value="MFS_trans_sf"/>
</dbReference>
<evidence type="ECO:0000256" key="4">
    <source>
        <dbReference type="SAM" id="Phobius"/>
    </source>
</evidence>
<feature type="transmembrane region" description="Helical" evidence="4">
    <location>
        <begin position="80"/>
        <end position="98"/>
    </location>
</feature>
<proteinExistence type="predicted"/>
<accession>A0A419ESX6</accession>
<protein>
    <submittedName>
        <fullName evidence="6">MFS transporter</fullName>
    </submittedName>
</protein>
<feature type="transmembrane region" description="Helical" evidence="4">
    <location>
        <begin position="379"/>
        <end position="397"/>
    </location>
</feature>